<feature type="domain" description="Beta-lactamase hydrolase-like protein phosphatase-like" evidence="1">
    <location>
        <begin position="7"/>
        <end position="106"/>
    </location>
</feature>
<evidence type="ECO:0000313" key="3">
    <source>
        <dbReference type="Proteomes" id="UP001595384"/>
    </source>
</evidence>
<comment type="caution">
    <text evidence="2">The sequence shown here is derived from an EMBL/GenBank/DDBJ whole genome shotgun (WGS) entry which is preliminary data.</text>
</comment>
<dbReference type="SUPFAM" id="SSF52799">
    <property type="entry name" value="(Phosphotyrosine protein) phosphatases II"/>
    <property type="match status" value="1"/>
</dbReference>
<dbReference type="Proteomes" id="UP001595384">
    <property type="component" value="Unassembled WGS sequence"/>
</dbReference>
<dbReference type="Gene3D" id="3.90.190.10">
    <property type="entry name" value="Protein tyrosine phosphatase superfamily"/>
    <property type="match status" value="1"/>
</dbReference>
<dbReference type="RefSeq" id="WP_123016369.1">
    <property type="nucleotide sequence ID" value="NZ_AP024911.1"/>
</dbReference>
<organism evidence="2 3">
    <name type="scientific">Vibrio zhugei</name>
    <dbReference type="NCBI Taxonomy" id="2479546"/>
    <lineage>
        <taxon>Bacteria</taxon>
        <taxon>Pseudomonadati</taxon>
        <taxon>Pseudomonadota</taxon>
        <taxon>Gammaproteobacteria</taxon>
        <taxon>Vibrionales</taxon>
        <taxon>Vibrionaceae</taxon>
        <taxon>Vibrio</taxon>
    </lineage>
</organism>
<accession>A0ABV7C9L1</accession>
<keyword evidence="2" id="KW-0808">Transferase</keyword>
<dbReference type="NCBIfam" id="TIGR01244">
    <property type="entry name" value="TIGR01244 family sulfur transferase"/>
    <property type="match status" value="1"/>
</dbReference>
<dbReference type="GO" id="GO:0016740">
    <property type="term" value="F:transferase activity"/>
    <property type="evidence" value="ECO:0007669"/>
    <property type="project" value="UniProtKB-KW"/>
</dbReference>
<dbReference type="InterPro" id="IPR005939">
    <property type="entry name" value="BLH_phosphatase-like"/>
</dbReference>
<gene>
    <name evidence="2" type="ORF">ACFODT_06275</name>
</gene>
<dbReference type="InterPro" id="IPR029021">
    <property type="entry name" value="Prot-tyrosine_phosphatase-like"/>
</dbReference>
<evidence type="ECO:0000259" key="1">
    <source>
        <dbReference type="Pfam" id="PF04273"/>
    </source>
</evidence>
<reference evidence="3" key="1">
    <citation type="journal article" date="2019" name="Int. J. Syst. Evol. Microbiol.">
        <title>The Global Catalogue of Microorganisms (GCM) 10K type strain sequencing project: providing services to taxonomists for standard genome sequencing and annotation.</title>
        <authorList>
            <consortium name="The Broad Institute Genomics Platform"/>
            <consortium name="The Broad Institute Genome Sequencing Center for Infectious Disease"/>
            <person name="Wu L."/>
            <person name="Ma J."/>
        </authorList>
    </citation>
    <scope>NUCLEOTIDE SEQUENCE [LARGE SCALE GENOMIC DNA]</scope>
    <source>
        <strain evidence="3">KCTC 62784</strain>
    </source>
</reference>
<proteinExistence type="predicted"/>
<keyword evidence="3" id="KW-1185">Reference proteome</keyword>
<evidence type="ECO:0000313" key="2">
    <source>
        <dbReference type="EMBL" id="MFC3023423.1"/>
    </source>
</evidence>
<dbReference type="Pfam" id="PF04273">
    <property type="entry name" value="BLH_phosphatase"/>
    <property type="match status" value="1"/>
</dbReference>
<name>A0ABV7C9L1_9VIBR</name>
<dbReference type="EMBL" id="JBHRSE010000039">
    <property type="protein sequence ID" value="MFC3023423.1"/>
    <property type="molecule type" value="Genomic_DNA"/>
</dbReference>
<sequence length="131" mass="14370">MTTMVPLTDDLSVTGQIEPADLTVIAEAGYKTIISNRPDGEGEKQPRNAELAKQAQQLGITFIEQPVQSAAITPEDYDNFADILRTATTPVLAFCRTGTRCSRLWVEASDDLESREARRNKAVELGFSIPD</sequence>
<protein>
    <submittedName>
        <fullName evidence="2">TIGR01244 family sulfur transferase</fullName>
    </submittedName>
</protein>